<reference evidence="3" key="2">
    <citation type="submission" date="2023-06" db="EMBL/GenBank/DDBJ databases">
        <authorList>
            <consortium name="Lawrence Berkeley National Laboratory"/>
            <person name="Mondo S.J."/>
            <person name="Hensen N."/>
            <person name="Bonometti L."/>
            <person name="Westerberg I."/>
            <person name="Brannstrom I.O."/>
            <person name="Guillou S."/>
            <person name="Cros-Aarteil S."/>
            <person name="Calhoun S."/>
            <person name="Haridas S."/>
            <person name="Kuo A."/>
            <person name="Pangilinan J."/>
            <person name="Riley R."/>
            <person name="Labutti K."/>
            <person name="Andreopoulos B."/>
            <person name="Lipzen A."/>
            <person name="Chen C."/>
            <person name="Yanf M."/>
            <person name="Daum C."/>
            <person name="Ng V."/>
            <person name="Clum A."/>
            <person name="Steindorff A."/>
            <person name="Ohm R."/>
            <person name="Martin F."/>
            <person name="Silar P."/>
            <person name="Natvig D."/>
            <person name="Lalanne C."/>
            <person name="Gautier V."/>
            <person name="Ament-Velasquez S.L."/>
            <person name="Kruys A."/>
            <person name="Hutchinson M.I."/>
            <person name="Powell A.J."/>
            <person name="Barry K."/>
            <person name="Miller A.N."/>
            <person name="Grigoriev I.V."/>
            <person name="Debuchy R."/>
            <person name="Gladieux P."/>
            <person name="Thoren M.H."/>
            <person name="Johannesson H."/>
        </authorList>
    </citation>
    <scope>NUCLEOTIDE SEQUENCE</scope>
    <source>
        <strain evidence="3">CBS 626.80</strain>
    </source>
</reference>
<name>A0AAN6NXP9_9PEZI</name>
<feature type="domain" description="C2H2-type" evidence="2">
    <location>
        <begin position="357"/>
        <end position="380"/>
    </location>
</feature>
<organism evidence="3 4">
    <name type="scientific">Pseudoneurospora amorphoporcata</name>
    <dbReference type="NCBI Taxonomy" id="241081"/>
    <lineage>
        <taxon>Eukaryota</taxon>
        <taxon>Fungi</taxon>
        <taxon>Dikarya</taxon>
        <taxon>Ascomycota</taxon>
        <taxon>Pezizomycotina</taxon>
        <taxon>Sordariomycetes</taxon>
        <taxon>Sordariomycetidae</taxon>
        <taxon>Sordariales</taxon>
        <taxon>Sordariaceae</taxon>
        <taxon>Pseudoneurospora</taxon>
    </lineage>
</organism>
<gene>
    <name evidence="3" type="ORF">QBC32DRAFT_337953</name>
</gene>
<dbReference type="InterPro" id="IPR013087">
    <property type="entry name" value="Znf_C2H2_type"/>
</dbReference>
<protein>
    <recommendedName>
        <fullName evidence="2">C2H2-type domain-containing protein</fullName>
    </recommendedName>
</protein>
<keyword evidence="4" id="KW-1185">Reference proteome</keyword>
<feature type="compositionally biased region" description="Polar residues" evidence="1">
    <location>
        <begin position="19"/>
        <end position="32"/>
    </location>
</feature>
<feature type="region of interest" description="Disordered" evidence="1">
    <location>
        <begin position="215"/>
        <end position="317"/>
    </location>
</feature>
<evidence type="ECO:0000259" key="2">
    <source>
        <dbReference type="SMART" id="SM00355"/>
    </source>
</evidence>
<dbReference type="AlphaFoldDB" id="A0AAN6NXP9"/>
<evidence type="ECO:0000313" key="4">
    <source>
        <dbReference type="Proteomes" id="UP001303222"/>
    </source>
</evidence>
<feature type="compositionally biased region" description="Polar residues" evidence="1">
    <location>
        <begin position="273"/>
        <end position="291"/>
    </location>
</feature>
<feature type="compositionally biased region" description="Polar residues" evidence="1">
    <location>
        <begin position="39"/>
        <end position="59"/>
    </location>
</feature>
<feature type="compositionally biased region" description="Low complexity" evidence="1">
    <location>
        <begin position="256"/>
        <end position="269"/>
    </location>
</feature>
<feature type="region of interest" description="Disordered" evidence="1">
    <location>
        <begin position="1"/>
        <end position="59"/>
    </location>
</feature>
<feature type="compositionally biased region" description="Polar residues" evidence="1">
    <location>
        <begin position="239"/>
        <end position="255"/>
    </location>
</feature>
<sequence length="401" mass="42550">MSGHVYSPYSLNPDGFASSPFQTDEQHTTGTASVPPASWVTTSSASSGNPSRSIISQVQGQSSRSDAYLHDFGYPIDSSAIDLARSQSASFARDLENAFDDTGRIHSLRALEAHHPQRVRGYIVYFESRISNTSPALPTGRPPATAGAGYGDAHHGSASNPANLASFVSYGNPPKADRSAATGLSDNYPWPPIDSSKFITTEHEWNTCLGVGNSNFANGSRPSEGQMGMVDDVRMSGMPTATPSGPSQMTSSLKTGSSSFGQSANSSRGTAVSGPSSANLSAPSRSPAQHRSPTPSTVSGSTTGLSASDRPPPVPCPIFDCAHTAKTKRDVQRHVDGRHRDRAVELALAGWTLTKDIPCPYCGHKTPRMDNMKRHIDTMHKKGSNDASGQPRQGRRHEGRT</sequence>
<evidence type="ECO:0000313" key="3">
    <source>
        <dbReference type="EMBL" id="KAK3953836.1"/>
    </source>
</evidence>
<dbReference type="EMBL" id="MU859099">
    <property type="protein sequence ID" value="KAK3953836.1"/>
    <property type="molecule type" value="Genomic_DNA"/>
</dbReference>
<feature type="region of interest" description="Disordered" evidence="1">
    <location>
        <begin position="379"/>
        <end position="401"/>
    </location>
</feature>
<dbReference type="Proteomes" id="UP001303222">
    <property type="component" value="Unassembled WGS sequence"/>
</dbReference>
<proteinExistence type="predicted"/>
<dbReference type="Gene3D" id="3.30.160.60">
    <property type="entry name" value="Classic Zinc Finger"/>
    <property type="match status" value="1"/>
</dbReference>
<feature type="compositionally biased region" description="Low complexity" evidence="1">
    <location>
        <begin position="292"/>
        <end position="308"/>
    </location>
</feature>
<feature type="region of interest" description="Disordered" evidence="1">
    <location>
        <begin position="133"/>
        <end position="157"/>
    </location>
</feature>
<feature type="domain" description="C2H2-type" evidence="2">
    <location>
        <begin position="314"/>
        <end position="339"/>
    </location>
</feature>
<comment type="caution">
    <text evidence="3">The sequence shown here is derived from an EMBL/GenBank/DDBJ whole genome shotgun (WGS) entry which is preliminary data.</text>
</comment>
<reference evidence="3" key="1">
    <citation type="journal article" date="2023" name="Mol. Phylogenet. Evol.">
        <title>Genome-scale phylogeny and comparative genomics of the fungal order Sordariales.</title>
        <authorList>
            <person name="Hensen N."/>
            <person name="Bonometti L."/>
            <person name="Westerberg I."/>
            <person name="Brannstrom I.O."/>
            <person name="Guillou S."/>
            <person name="Cros-Aarteil S."/>
            <person name="Calhoun S."/>
            <person name="Haridas S."/>
            <person name="Kuo A."/>
            <person name="Mondo S."/>
            <person name="Pangilinan J."/>
            <person name="Riley R."/>
            <person name="LaButti K."/>
            <person name="Andreopoulos B."/>
            <person name="Lipzen A."/>
            <person name="Chen C."/>
            <person name="Yan M."/>
            <person name="Daum C."/>
            <person name="Ng V."/>
            <person name="Clum A."/>
            <person name="Steindorff A."/>
            <person name="Ohm R.A."/>
            <person name="Martin F."/>
            <person name="Silar P."/>
            <person name="Natvig D.O."/>
            <person name="Lalanne C."/>
            <person name="Gautier V."/>
            <person name="Ament-Velasquez S.L."/>
            <person name="Kruys A."/>
            <person name="Hutchinson M.I."/>
            <person name="Powell A.J."/>
            <person name="Barry K."/>
            <person name="Miller A.N."/>
            <person name="Grigoriev I.V."/>
            <person name="Debuchy R."/>
            <person name="Gladieux P."/>
            <person name="Hiltunen Thoren M."/>
            <person name="Johannesson H."/>
        </authorList>
    </citation>
    <scope>NUCLEOTIDE SEQUENCE</scope>
    <source>
        <strain evidence="3">CBS 626.80</strain>
    </source>
</reference>
<accession>A0AAN6NXP9</accession>
<dbReference type="SMART" id="SM00355">
    <property type="entry name" value="ZnF_C2H2"/>
    <property type="match status" value="2"/>
</dbReference>
<evidence type="ECO:0000256" key="1">
    <source>
        <dbReference type="SAM" id="MobiDB-lite"/>
    </source>
</evidence>